<feature type="transmembrane region" description="Helical" evidence="9">
    <location>
        <begin position="24"/>
        <end position="46"/>
    </location>
</feature>
<evidence type="ECO:0000256" key="2">
    <source>
        <dbReference type="ARBA" id="ARBA00012438"/>
    </source>
</evidence>
<dbReference type="PROSITE" id="PS50109">
    <property type="entry name" value="HIS_KIN"/>
    <property type="match status" value="1"/>
</dbReference>
<dbReference type="Gene3D" id="3.30.450.20">
    <property type="entry name" value="PAS domain"/>
    <property type="match status" value="1"/>
</dbReference>
<dbReference type="InterPro" id="IPR000014">
    <property type="entry name" value="PAS"/>
</dbReference>
<dbReference type="SMART" id="SM00388">
    <property type="entry name" value="HisKA"/>
    <property type="match status" value="1"/>
</dbReference>
<feature type="domain" description="Histidine kinase" evidence="10">
    <location>
        <begin position="352"/>
        <end position="571"/>
    </location>
</feature>
<evidence type="ECO:0000256" key="1">
    <source>
        <dbReference type="ARBA" id="ARBA00000085"/>
    </source>
</evidence>
<feature type="domain" description="PAS" evidence="11">
    <location>
        <begin position="221"/>
        <end position="261"/>
    </location>
</feature>
<dbReference type="InterPro" id="IPR003661">
    <property type="entry name" value="HisK_dim/P_dom"/>
</dbReference>
<dbReference type="InterPro" id="IPR013767">
    <property type="entry name" value="PAS_fold"/>
</dbReference>
<dbReference type="CDD" id="cd00130">
    <property type="entry name" value="PAS"/>
    <property type="match status" value="1"/>
</dbReference>
<dbReference type="InterPro" id="IPR005467">
    <property type="entry name" value="His_kinase_dom"/>
</dbReference>
<keyword evidence="5" id="KW-0547">Nucleotide-binding</keyword>
<evidence type="ECO:0000256" key="9">
    <source>
        <dbReference type="SAM" id="Phobius"/>
    </source>
</evidence>
<evidence type="ECO:0000256" key="8">
    <source>
        <dbReference type="ARBA" id="ARBA00023012"/>
    </source>
</evidence>
<dbReference type="AlphaFoldDB" id="A0AAU8LUI0"/>
<gene>
    <name evidence="12" type="ORF">Q3M24_21750</name>
</gene>
<dbReference type="PANTHER" id="PTHR43065:SF10">
    <property type="entry name" value="PEROXIDE STRESS-ACTIVATED HISTIDINE KINASE MAK3"/>
    <property type="match status" value="1"/>
</dbReference>
<dbReference type="SUPFAM" id="SSF47384">
    <property type="entry name" value="Homodimeric domain of signal transducing histidine kinase"/>
    <property type="match status" value="1"/>
</dbReference>
<keyword evidence="7 12" id="KW-0067">ATP-binding</keyword>
<dbReference type="InterPro" id="IPR035965">
    <property type="entry name" value="PAS-like_dom_sf"/>
</dbReference>
<keyword evidence="3" id="KW-0597">Phosphoprotein</keyword>
<dbReference type="PROSITE" id="PS50112">
    <property type="entry name" value="PAS"/>
    <property type="match status" value="1"/>
</dbReference>
<evidence type="ECO:0000256" key="6">
    <source>
        <dbReference type="ARBA" id="ARBA00022777"/>
    </source>
</evidence>
<feature type="transmembrane region" description="Helical" evidence="9">
    <location>
        <begin position="58"/>
        <end position="78"/>
    </location>
</feature>
<keyword evidence="4" id="KW-0808">Transferase</keyword>
<evidence type="ECO:0000313" key="12">
    <source>
        <dbReference type="EMBL" id="XCN72873.1"/>
    </source>
</evidence>
<sequence length="583" mass="65154">MSINKLINDLKPIQDSKEQLRRHLVWMIMTRVILFTLLIAVTVFLQSMGRNVILPPNVVTMAFLSVVFIYSIGSAGLLQGRTKHLPRFGLIQVLSDVVFSALLVLGTGCSQSIFRPIFIFPVLVGGLNLNRIGGLLAATASSLLYGAILLCEYFEYIPPFYSHTNYIPPDYFLDVLNKFAVYVVLFYALGLSGSIVAARLRKTEEALTRTSVQFDRLHILYKQVFDDVNTGIITVDGRHLITSCNIALEKITGYAAEKIIGLPFDVFFPAVMLTENDESKQALDLARQDGTTTRVRFTLAQLNLPPDPDVQGDSEDARCKVITMQDISLLERMEQQLREHEKMATIGELSGAIAHDFRNPLAAISGSAQILSVHIRERQKESDDPIISTNRHLADIILRESERMEKTINDFLQFSHPKDLEPEWFNLKRVIGDAVRQIQGKKSRYPGCMITVDIEENLDCWGDRQQIQIVFAHLLENSCFASKDCGEPIRVQVLDEPEEQSSLCIAVIDKGTGFPDEIREKVFIPFFSTREDSAGLGLTIVEQFIEQHGGTVTLLAPEEGSIVAIRLPLPALSGDDEEIEAEG</sequence>
<evidence type="ECO:0000259" key="10">
    <source>
        <dbReference type="PROSITE" id="PS50109"/>
    </source>
</evidence>
<dbReference type="Pfam" id="PF02518">
    <property type="entry name" value="HATPase_c"/>
    <property type="match status" value="1"/>
</dbReference>
<dbReference type="Pfam" id="PF00989">
    <property type="entry name" value="PAS"/>
    <property type="match status" value="1"/>
</dbReference>
<keyword evidence="8" id="KW-0902">Two-component regulatory system</keyword>
<dbReference type="GO" id="GO:0006355">
    <property type="term" value="P:regulation of DNA-templated transcription"/>
    <property type="evidence" value="ECO:0007669"/>
    <property type="project" value="InterPro"/>
</dbReference>
<reference evidence="12" key="1">
    <citation type="journal article" date="2024" name="Syst. Appl. Microbiol.">
        <title>First single-strain enrichments of Electrothrix cable bacteria, description of E. aestuarii sp. nov. and E. rattekaaiensis sp. nov., and proposal of a cable bacteria taxonomy following the rules of the SeqCode.</title>
        <authorList>
            <person name="Plum-Jensen L.E."/>
            <person name="Schramm A."/>
            <person name="Marshall I.P.G."/>
        </authorList>
    </citation>
    <scope>NUCLEOTIDE SEQUENCE</scope>
    <source>
        <strain evidence="12">Rat1</strain>
    </source>
</reference>
<dbReference type="SMART" id="SM00387">
    <property type="entry name" value="HATPase_c"/>
    <property type="match status" value="1"/>
</dbReference>
<protein>
    <recommendedName>
        <fullName evidence="2">histidine kinase</fullName>
        <ecNumber evidence="2">2.7.13.3</ecNumber>
    </recommendedName>
</protein>
<dbReference type="CDD" id="cd00082">
    <property type="entry name" value="HisKA"/>
    <property type="match status" value="1"/>
</dbReference>
<dbReference type="Pfam" id="PF00512">
    <property type="entry name" value="HisKA"/>
    <property type="match status" value="1"/>
</dbReference>
<evidence type="ECO:0000256" key="3">
    <source>
        <dbReference type="ARBA" id="ARBA00022553"/>
    </source>
</evidence>
<dbReference type="InterPro" id="IPR004358">
    <property type="entry name" value="Sig_transdc_His_kin-like_C"/>
</dbReference>
<keyword evidence="9" id="KW-0472">Membrane</keyword>
<dbReference type="Gene3D" id="3.30.565.10">
    <property type="entry name" value="Histidine kinase-like ATPase, C-terminal domain"/>
    <property type="match status" value="1"/>
</dbReference>
<feature type="transmembrane region" description="Helical" evidence="9">
    <location>
        <begin position="179"/>
        <end position="200"/>
    </location>
</feature>
<dbReference type="InterPro" id="IPR003594">
    <property type="entry name" value="HATPase_dom"/>
</dbReference>
<dbReference type="Pfam" id="PF25323">
    <property type="entry name" value="6TM_PilS"/>
    <property type="match status" value="1"/>
</dbReference>
<dbReference type="SUPFAM" id="SSF55874">
    <property type="entry name" value="ATPase domain of HSP90 chaperone/DNA topoisomerase II/histidine kinase"/>
    <property type="match status" value="1"/>
</dbReference>
<dbReference type="EC" id="2.7.13.3" evidence="2"/>
<reference evidence="12" key="2">
    <citation type="submission" date="2024-06" db="EMBL/GenBank/DDBJ databases">
        <authorList>
            <person name="Plum-Jensen L.E."/>
            <person name="Schramm A."/>
            <person name="Marshall I.P.G."/>
        </authorList>
    </citation>
    <scope>NUCLEOTIDE SEQUENCE</scope>
    <source>
        <strain evidence="12">Rat1</strain>
    </source>
</reference>
<feature type="transmembrane region" description="Helical" evidence="9">
    <location>
        <begin position="142"/>
        <end position="159"/>
    </location>
</feature>
<dbReference type="InterPro" id="IPR036097">
    <property type="entry name" value="HisK_dim/P_sf"/>
</dbReference>
<keyword evidence="9" id="KW-1133">Transmembrane helix</keyword>
<dbReference type="NCBIfam" id="TIGR00229">
    <property type="entry name" value="sensory_box"/>
    <property type="match status" value="1"/>
</dbReference>
<dbReference type="SUPFAM" id="SSF55785">
    <property type="entry name" value="PYP-like sensor domain (PAS domain)"/>
    <property type="match status" value="1"/>
</dbReference>
<dbReference type="KEGG" id="eaj:Q3M24_21750"/>
<dbReference type="SMART" id="SM00091">
    <property type="entry name" value="PAS"/>
    <property type="match status" value="1"/>
</dbReference>
<evidence type="ECO:0000256" key="7">
    <source>
        <dbReference type="ARBA" id="ARBA00022840"/>
    </source>
</evidence>
<evidence type="ECO:0000256" key="4">
    <source>
        <dbReference type="ARBA" id="ARBA00022679"/>
    </source>
</evidence>
<name>A0AAU8LUI0_9BACT</name>
<comment type="catalytic activity">
    <reaction evidence="1">
        <text>ATP + protein L-histidine = ADP + protein N-phospho-L-histidine.</text>
        <dbReference type="EC" id="2.7.13.3"/>
    </reaction>
</comment>
<keyword evidence="6" id="KW-0418">Kinase</keyword>
<dbReference type="Gene3D" id="1.10.287.130">
    <property type="match status" value="1"/>
</dbReference>
<evidence type="ECO:0000256" key="5">
    <source>
        <dbReference type="ARBA" id="ARBA00022741"/>
    </source>
</evidence>
<dbReference type="GO" id="GO:0005524">
    <property type="term" value="F:ATP binding"/>
    <property type="evidence" value="ECO:0007669"/>
    <property type="project" value="UniProtKB-KW"/>
</dbReference>
<dbReference type="InterPro" id="IPR036890">
    <property type="entry name" value="HATPase_C_sf"/>
</dbReference>
<keyword evidence="9" id="KW-0812">Transmembrane</keyword>
<accession>A0AAU8LUI0</accession>
<dbReference type="PANTHER" id="PTHR43065">
    <property type="entry name" value="SENSOR HISTIDINE KINASE"/>
    <property type="match status" value="1"/>
</dbReference>
<organism evidence="12">
    <name type="scientific">Candidatus Electrothrix aestuarii</name>
    <dbReference type="NCBI Taxonomy" id="3062594"/>
    <lineage>
        <taxon>Bacteria</taxon>
        <taxon>Pseudomonadati</taxon>
        <taxon>Thermodesulfobacteriota</taxon>
        <taxon>Desulfobulbia</taxon>
        <taxon>Desulfobulbales</taxon>
        <taxon>Desulfobulbaceae</taxon>
        <taxon>Candidatus Electrothrix</taxon>
    </lineage>
</organism>
<dbReference type="EMBL" id="CP159373">
    <property type="protein sequence ID" value="XCN72873.1"/>
    <property type="molecule type" value="Genomic_DNA"/>
</dbReference>
<evidence type="ECO:0000259" key="11">
    <source>
        <dbReference type="PROSITE" id="PS50112"/>
    </source>
</evidence>
<dbReference type="CDD" id="cd00075">
    <property type="entry name" value="HATPase"/>
    <property type="match status" value="1"/>
</dbReference>
<proteinExistence type="predicted"/>
<dbReference type="PRINTS" id="PR00344">
    <property type="entry name" value="BCTRLSENSOR"/>
</dbReference>
<dbReference type="GO" id="GO:0000155">
    <property type="term" value="F:phosphorelay sensor kinase activity"/>
    <property type="evidence" value="ECO:0007669"/>
    <property type="project" value="InterPro"/>
</dbReference>